<sequence>MARKSKSPPAYPVYKQALYRMCQLQLRICTKLMEMHRAKQPETLMQAARRTILDSRREEALEVVQGLRGVLPGNLLAFLRVGIAPAWEYL</sequence>
<name>A0A7E4VUE4_PANRE</name>
<proteinExistence type="predicted"/>
<dbReference type="AlphaFoldDB" id="A0A7E4VUE4"/>
<evidence type="ECO:0000313" key="1">
    <source>
        <dbReference type="Proteomes" id="UP000492821"/>
    </source>
</evidence>
<dbReference type="WBParaSite" id="Pan_g2909.t1">
    <property type="protein sequence ID" value="Pan_g2909.t1"/>
    <property type="gene ID" value="Pan_g2909"/>
</dbReference>
<dbReference type="Proteomes" id="UP000492821">
    <property type="component" value="Unassembled WGS sequence"/>
</dbReference>
<accession>A0A7E4VUE4</accession>
<organism evidence="1 2">
    <name type="scientific">Panagrellus redivivus</name>
    <name type="common">Microworm</name>
    <dbReference type="NCBI Taxonomy" id="6233"/>
    <lineage>
        <taxon>Eukaryota</taxon>
        <taxon>Metazoa</taxon>
        <taxon>Ecdysozoa</taxon>
        <taxon>Nematoda</taxon>
        <taxon>Chromadorea</taxon>
        <taxon>Rhabditida</taxon>
        <taxon>Tylenchina</taxon>
        <taxon>Panagrolaimomorpha</taxon>
        <taxon>Panagrolaimoidea</taxon>
        <taxon>Panagrolaimidae</taxon>
        <taxon>Panagrellus</taxon>
    </lineage>
</organism>
<reference evidence="2" key="2">
    <citation type="submission" date="2020-10" db="UniProtKB">
        <authorList>
            <consortium name="WormBaseParasite"/>
        </authorList>
    </citation>
    <scope>IDENTIFICATION</scope>
</reference>
<protein>
    <submittedName>
        <fullName evidence="2">Transposase</fullName>
    </submittedName>
</protein>
<reference evidence="1" key="1">
    <citation type="journal article" date="2013" name="Genetics">
        <title>The draft genome and transcriptome of Panagrellus redivivus are shaped by the harsh demands of a free-living lifestyle.</title>
        <authorList>
            <person name="Srinivasan J."/>
            <person name="Dillman A.R."/>
            <person name="Macchietto M.G."/>
            <person name="Heikkinen L."/>
            <person name="Lakso M."/>
            <person name="Fracchia K.M."/>
            <person name="Antoshechkin I."/>
            <person name="Mortazavi A."/>
            <person name="Wong G."/>
            <person name="Sternberg P.W."/>
        </authorList>
    </citation>
    <scope>NUCLEOTIDE SEQUENCE [LARGE SCALE GENOMIC DNA]</scope>
    <source>
        <strain evidence="1">MT8872</strain>
    </source>
</reference>
<keyword evidence="1" id="KW-1185">Reference proteome</keyword>
<evidence type="ECO:0000313" key="2">
    <source>
        <dbReference type="WBParaSite" id="Pan_g2909.t1"/>
    </source>
</evidence>